<accession>A0A1F7FAC6</accession>
<protein>
    <recommendedName>
        <fullName evidence="1">Secretion system C-terminal sorting domain-containing protein</fullName>
    </recommendedName>
</protein>
<dbReference type="Pfam" id="PF18962">
    <property type="entry name" value="Por_Secre_tail"/>
    <property type="match status" value="1"/>
</dbReference>
<sequence length="743" mass="83476">MRFFLAAVVLLLAFSVYARVYSPRIISDDIADLSGDWANFMQYKDFRGKTEQDLAIAIQQYLVDTLKGFIHYGSVSDIEPGKSVYNNSYDFWHLREPVKMLNTRGFGYCALMSHINSAIYTCVGFNGTRIVAGPAYDHAHVTSELRYGNTWHQYDCNLKGFVMEPGTNRVVRTPEISLHTNWIDYTVTQGYNVYPAPSDRNLVKSAVTDTTVTQYEFRRFQLGHTMDYILRRGEELTCYFRADSTRYLNFYEWWNPQIYIANRILANPDKMLEHDKQTSAAGSGHHYKRPGNVHWHYAPNLTLGYGDYQDGYWADNGVSQALAGIQAQTTNGFSIFEVKTPWPIVGKNGTAQANLANLTGITDGAVARFRTSGGQSVRVYTAYKYPNADSIAWGSPVYTAATDGDHTVDFTMKVYGTYGYLIKFEFAAPGAVLESLTLDTWGQVWPASLPMALTSATTMTYTHRDVAGFQTVPGVVFYDTVPASPIHIKPPRGSKIKWFSAGASFNMRSRAAVILYSLDGQIFDTLWSKVRSITDNFETSHWMLQYDSVKVFDQPVSEVWVRMIEPNPGAYGFRSARVYWHYEEYDRPFTNDQVAYAYSDANYSYGGVTLVSQQTLSDQGETFSVAGSPPGIRKPYSISLGIPSQFTGIEDRLCFGNAMELCVFPNPFNPKVTISRKQQGSENQDVSVRIFDMHGRLVDLFASCSRILSSGITWDASRQPSGIYVAQVKVGGRVLTKSLVLSR</sequence>
<dbReference type="AlphaFoldDB" id="A0A1F7FAC6"/>
<gene>
    <name evidence="2" type="ORF">A2519_02560</name>
</gene>
<comment type="caution">
    <text evidence="2">The sequence shown here is derived from an EMBL/GenBank/DDBJ whole genome shotgun (WGS) entry which is preliminary data.</text>
</comment>
<dbReference type="InterPro" id="IPR026444">
    <property type="entry name" value="Secre_tail"/>
</dbReference>
<organism evidence="2 3">
    <name type="scientific">Candidatus Raymondbacteria bacterium RIFOXYD12_FULL_49_13</name>
    <dbReference type="NCBI Taxonomy" id="1817890"/>
    <lineage>
        <taxon>Bacteria</taxon>
        <taxon>Raymondiibacteriota</taxon>
    </lineage>
</organism>
<reference evidence="2 3" key="1">
    <citation type="journal article" date="2016" name="Nat. Commun.">
        <title>Thousands of microbial genomes shed light on interconnected biogeochemical processes in an aquifer system.</title>
        <authorList>
            <person name="Anantharaman K."/>
            <person name="Brown C.T."/>
            <person name="Hug L.A."/>
            <person name="Sharon I."/>
            <person name="Castelle C.J."/>
            <person name="Probst A.J."/>
            <person name="Thomas B.C."/>
            <person name="Singh A."/>
            <person name="Wilkins M.J."/>
            <person name="Karaoz U."/>
            <person name="Brodie E.L."/>
            <person name="Williams K.H."/>
            <person name="Hubbard S.S."/>
            <person name="Banfield J.F."/>
        </authorList>
    </citation>
    <scope>NUCLEOTIDE SEQUENCE [LARGE SCALE GENOMIC DNA]</scope>
</reference>
<evidence type="ECO:0000313" key="2">
    <source>
        <dbReference type="EMBL" id="OGK03634.1"/>
    </source>
</evidence>
<dbReference type="Proteomes" id="UP000179243">
    <property type="component" value="Unassembled WGS sequence"/>
</dbReference>
<feature type="domain" description="Secretion system C-terminal sorting" evidence="1">
    <location>
        <begin position="663"/>
        <end position="739"/>
    </location>
</feature>
<name>A0A1F7FAC6_UNCRA</name>
<evidence type="ECO:0000259" key="1">
    <source>
        <dbReference type="Pfam" id="PF18962"/>
    </source>
</evidence>
<evidence type="ECO:0000313" key="3">
    <source>
        <dbReference type="Proteomes" id="UP000179243"/>
    </source>
</evidence>
<dbReference type="EMBL" id="MFYX01000084">
    <property type="protein sequence ID" value="OGK03634.1"/>
    <property type="molecule type" value="Genomic_DNA"/>
</dbReference>
<proteinExistence type="predicted"/>
<dbReference type="NCBIfam" id="TIGR04183">
    <property type="entry name" value="Por_Secre_tail"/>
    <property type="match status" value="1"/>
</dbReference>